<name>J3NQV3_GAET3</name>
<dbReference type="VEuPathDB" id="FungiDB:GGTG_03659"/>
<evidence type="ECO:0000313" key="2">
    <source>
        <dbReference type="EnsemblFungi" id="EJT78559"/>
    </source>
</evidence>
<dbReference type="Proteomes" id="UP000006039">
    <property type="component" value="Unassembled WGS sequence"/>
</dbReference>
<dbReference type="AlphaFoldDB" id="J3NQV3"/>
<keyword evidence="3" id="KW-1185">Reference proteome</keyword>
<protein>
    <submittedName>
        <fullName evidence="1 2">Uncharacterized protein</fullName>
    </submittedName>
</protein>
<accession>J3NQV3</accession>
<reference evidence="1" key="2">
    <citation type="submission" date="2010-07" db="EMBL/GenBank/DDBJ databases">
        <authorList>
            <consortium name="The Broad Institute Genome Sequencing Platform"/>
            <consortium name="Broad Institute Genome Sequencing Center for Infectious Disease"/>
            <person name="Ma L.-J."/>
            <person name="Dead R."/>
            <person name="Young S."/>
            <person name="Zeng Q."/>
            <person name="Koehrsen M."/>
            <person name="Alvarado L."/>
            <person name="Berlin A."/>
            <person name="Chapman S.B."/>
            <person name="Chen Z."/>
            <person name="Freedman E."/>
            <person name="Gellesch M."/>
            <person name="Goldberg J."/>
            <person name="Griggs A."/>
            <person name="Gujja S."/>
            <person name="Heilman E.R."/>
            <person name="Heiman D."/>
            <person name="Hepburn T."/>
            <person name="Howarth C."/>
            <person name="Jen D."/>
            <person name="Larson L."/>
            <person name="Mehta T."/>
            <person name="Neiman D."/>
            <person name="Pearson M."/>
            <person name="Roberts A."/>
            <person name="Saif S."/>
            <person name="Shea T."/>
            <person name="Shenoy N."/>
            <person name="Sisk P."/>
            <person name="Stolte C."/>
            <person name="Sykes S."/>
            <person name="Walk T."/>
            <person name="White J."/>
            <person name="Yandava C."/>
            <person name="Haas B."/>
            <person name="Nusbaum C."/>
            <person name="Birren B."/>
        </authorList>
    </citation>
    <scope>NUCLEOTIDE SEQUENCE</scope>
    <source>
        <strain evidence="1">R3-111a-1</strain>
    </source>
</reference>
<gene>
    <name evidence="2" type="primary">20344117</name>
    <name evidence="1" type="ORF">GGTG_03659</name>
</gene>
<reference evidence="1" key="3">
    <citation type="submission" date="2010-09" db="EMBL/GenBank/DDBJ databases">
        <title>Annotation of Gaeumannomyces graminis var. tritici R3-111a-1.</title>
        <authorList>
            <consortium name="The Broad Institute Genome Sequencing Platform"/>
            <person name="Ma L.-J."/>
            <person name="Dead R."/>
            <person name="Young S.K."/>
            <person name="Zeng Q."/>
            <person name="Gargeya S."/>
            <person name="Fitzgerald M."/>
            <person name="Haas B."/>
            <person name="Abouelleil A."/>
            <person name="Alvarado L."/>
            <person name="Arachchi H.M."/>
            <person name="Berlin A."/>
            <person name="Brown A."/>
            <person name="Chapman S.B."/>
            <person name="Chen Z."/>
            <person name="Dunbar C."/>
            <person name="Freedman E."/>
            <person name="Gearin G."/>
            <person name="Gellesch M."/>
            <person name="Goldberg J."/>
            <person name="Griggs A."/>
            <person name="Gujja S."/>
            <person name="Heiman D."/>
            <person name="Howarth C."/>
            <person name="Larson L."/>
            <person name="Lui A."/>
            <person name="MacDonald P.J.P."/>
            <person name="Mehta T."/>
            <person name="Montmayeur A."/>
            <person name="Murphy C."/>
            <person name="Neiman D."/>
            <person name="Pearson M."/>
            <person name="Priest M."/>
            <person name="Roberts A."/>
            <person name="Saif S."/>
            <person name="Shea T."/>
            <person name="Shenoy N."/>
            <person name="Sisk P."/>
            <person name="Stolte C."/>
            <person name="Sykes S."/>
            <person name="Yandava C."/>
            <person name="Wortman J."/>
            <person name="Nusbaum C."/>
            <person name="Birren B."/>
        </authorList>
    </citation>
    <scope>NUCLEOTIDE SEQUENCE</scope>
    <source>
        <strain evidence="1">R3-111a-1</strain>
    </source>
</reference>
<dbReference type="GeneID" id="20344117"/>
<reference evidence="3" key="1">
    <citation type="submission" date="2010-07" db="EMBL/GenBank/DDBJ databases">
        <title>The genome sequence of Gaeumannomyces graminis var. tritici strain R3-111a-1.</title>
        <authorList>
            <consortium name="The Broad Institute Genome Sequencing Platform"/>
            <person name="Ma L.-J."/>
            <person name="Dead R."/>
            <person name="Young S."/>
            <person name="Zeng Q."/>
            <person name="Koehrsen M."/>
            <person name="Alvarado L."/>
            <person name="Berlin A."/>
            <person name="Chapman S.B."/>
            <person name="Chen Z."/>
            <person name="Freedman E."/>
            <person name="Gellesch M."/>
            <person name="Goldberg J."/>
            <person name="Griggs A."/>
            <person name="Gujja S."/>
            <person name="Heilman E.R."/>
            <person name="Heiman D."/>
            <person name="Hepburn T."/>
            <person name="Howarth C."/>
            <person name="Jen D."/>
            <person name="Larson L."/>
            <person name="Mehta T."/>
            <person name="Neiman D."/>
            <person name="Pearson M."/>
            <person name="Roberts A."/>
            <person name="Saif S."/>
            <person name="Shea T."/>
            <person name="Shenoy N."/>
            <person name="Sisk P."/>
            <person name="Stolte C."/>
            <person name="Sykes S."/>
            <person name="Walk T."/>
            <person name="White J."/>
            <person name="Yandava C."/>
            <person name="Haas B."/>
            <person name="Nusbaum C."/>
            <person name="Birren B."/>
        </authorList>
    </citation>
    <scope>NUCLEOTIDE SEQUENCE [LARGE SCALE GENOMIC DNA]</scope>
    <source>
        <strain evidence="3">R3-111a-1</strain>
    </source>
</reference>
<dbReference type="EnsemblFungi" id="EJT78559">
    <property type="protein sequence ID" value="EJT78559"/>
    <property type="gene ID" value="GGTG_03659"/>
</dbReference>
<evidence type="ECO:0000313" key="3">
    <source>
        <dbReference type="Proteomes" id="UP000006039"/>
    </source>
</evidence>
<sequence length="71" mass="7645">MSDGTAVDVGLDQRSRMFQTRPSSVRFNFSSAWPVISRAAQGCLRLGIQVDGCMGSKNGLQVQGTVRLDSP</sequence>
<reference evidence="2" key="5">
    <citation type="submission" date="2018-04" db="UniProtKB">
        <authorList>
            <consortium name="EnsemblFungi"/>
        </authorList>
    </citation>
    <scope>IDENTIFICATION</scope>
    <source>
        <strain evidence="2">R3-111a-1</strain>
    </source>
</reference>
<reference evidence="2" key="4">
    <citation type="journal article" date="2015" name="G3 (Bethesda)">
        <title>Genome sequences of three phytopathogenic species of the Magnaporthaceae family of fungi.</title>
        <authorList>
            <person name="Okagaki L.H."/>
            <person name="Nunes C.C."/>
            <person name="Sailsbery J."/>
            <person name="Clay B."/>
            <person name="Brown D."/>
            <person name="John T."/>
            <person name="Oh Y."/>
            <person name="Young N."/>
            <person name="Fitzgerald M."/>
            <person name="Haas B.J."/>
            <person name="Zeng Q."/>
            <person name="Young S."/>
            <person name="Adiconis X."/>
            <person name="Fan L."/>
            <person name="Levin J.Z."/>
            <person name="Mitchell T.K."/>
            <person name="Okubara P.A."/>
            <person name="Farman M.L."/>
            <person name="Kohn L.M."/>
            <person name="Birren B."/>
            <person name="Ma L.-J."/>
            <person name="Dean R.A."/>
        </authorList>
    </citation>
    <scope>NUCLEOTIDE SEQUENCE</scope>
    <source>
        <strain evidence="2">R3-111a-1</strain>
    </source>
</reference>
<organism evidence="1">
    <name type="scientific">Gaeumannomyces tritici (strain R3-111a-1)</name>
    <name type="common">Wheat and barley take-all root rot fungus</name>
    <name type="synonym">Gaeumannomyces graminis var. tritici</name>
    <dbReference type="NCBI Taxonomy" id="644352"/>
    <lineage>
        <taxon>Eukaryota</taxon>
        <taxon>Fungi</taxon>
        <taxon>Dikarya</taxon>
        <taxon>Ascomycota</taxon>
        <taxon>Pezizomycotina</taxon>
        <taxon>Sordariomycetes</taxon>
        <taxon>Sordariomycetidae</taxon>
        <taxon>Magnaporthales</taxon>
        <taxon>Magnaporthaceae</taxon>
        <taxon>Gaeumannomyces</taxon>
    </lineage>
</organism>
<proteinExistence type="predicted"/>
<dbReference type="EMBL" id="GL385396">
    <property type="protein sequence ID" value="EJT78559.1"/>
    <property type="molecule type" value="Genomic_DNA"/>
</dbReference>
<dbReference type="HOGENOM" id="CLU_2740163_0_0_1"/>
<dbReference type="RefSeq" id="XP_009219704.1">
    <property type="nucleotide sequence ID" value="XM_009221440.1"/>
</dbReference>
<evidence type="ECO:0000313" key="1">
    <source>
        <dbReference type="EMBL" id="EJT78559.1"/>
    </source>
</evidence>